<feature type="transmembrane region" description="Helical" evidence="1">
    <location>
        <begin position="558"/>
        <end position="582"/>
    </location>
</feature>
<keyword evidence="3" id="KW-1185">Reference proteome</keyword>
<name>I7M3C8_TETTS</name>
<sequence length="748" mass="88400">MKEKENKIASLDLESQSNSKNYDSVSLEIQEDNITNNLKHYQIQFQLGKSAVKNKSDVTANSAKLQQFEMAKQSNQYRSQLQSINLKDSNAQGKFVNIDIQDPQPISDRFIENNNVVKQSNNQQFQQAQQSGQLQKQNSLTFQDLIYDISNEVKAMQQNQHIITPKNIDDTYKSTNGTRQLQKSSTLFDDEYFFDEREQTSVKKSRYLNPELFHKLRDHQVDWNLKVFFEFLIYHFLFYYITGPFTIILFFRKEKLMRNLSFWGNKFQFYIQSVLYFLNAFNLILYFTSDNTNIFTVEIVYMEVVLFLRAYIISCKYATLHPDKLQLYKNYELEGELTLQDYYFARWVFQSDITVYRESYNAFQRGEFDSSMFYLNFIVNPSQECIHQFDDGIQSLKKWHKHDHEYITPCIFPSENYVYGYGVVHYLIKNFTKDNPNAPLLAMAIILALFRGFLLLIYRYLDKEISYTNFSTIEIIQMVGIVYNTSFGYFSSFVFLIFFTKDLKLKNYLQKQCIQLISPKKLSLGVKKLLPTINFTDPYSIKTWSTLRRLFLDYGKAYYLRLEAFISIYVFVAVFSLATLMLWLFDVYVLPTNIGVACGFEAFMILFFLFYLLIQGAVINTNFDMNKNIIFDYQMAYDDVIRLRKFYFHNSQQSSNMVRQKIISSVQKKFKIKEYTDKEQDEKIQDYLNEIKESFNDCYKEVNQDSITQPFVFFGIQITTVLVQNVLIALGTSAVGVAQYYINSRNKK</sequence>
<feature type="transmembrane region" description="Helical" evidence="1">
    <location>
        <begin position="231"/>
        <end position="251"/>
    </location>
</feature>
<gene>
    <name evidence="2" type="ORF">TTHERM_00492600</name>
</gene>
<dbReference type="Proteomes" id="UP000009168">
    <property type="component" value="Unassembled WGS sequence"/>
</dbReference>
<dbReference type="eggNOG" id="ENOG502SNK1">
    <property type="taxonomic scope" value="Eukaryota"/>
</dbReference>
<dbReference type="InParanoid" id="I7M3C8"/>
<proteinExistence type="predicted"/>
<feature type="transmembrane region" description="Helical" evidence="1">
    <location>
        <begin position="440"/>
        <end position="461"/>
    </location>
</feature>
<keyword evidence="1 2" id="KW-0812">Transmembrane</keyword>
<dbReference type="RefSeq" id="XP_001023152.1">
    <property type="nucleotide sequence ID" value="XM_001023152.1"/>
</dbReference>
<organism evidence="2 3">
    <name type="scientific">Tetrahymena thermophila (strain SB210)</name>
    <dbReference type="NCBI Taxonomy" id="312017"/>
    <lineage>
        <taxon>Eukaryota</taxon>
        <taxon>Sar</taxon>
        <taxon>Alveolata</taxon>
        <taxon>Ciliophora</taxon>
        <taxon>Intramacronucleata</taxon>
        <taxon>Oligohymenophorea</taxon>
        <taxon>Hymenostomatida</taxon>
        <taxon>Tetrahymenina</taxon>
        <taxon>Tetrahymenidae</taxon>
        <taxon>Tetrahymena</taxon>
    </lineage>
</organism>
<evidence type="ECO:0000256" key="1">
    <source>
        <dbReference type="SAM" id="Phobius"/>
    </source>
</evidence>
<reference evidence="3" key="1">
    <citation type="journal article" date="2006" name="PLoS Biol.">
        <title>Macronuclear genome sequence of the ciliate Tetrahymena thermophila, a model eukaryote.</title>
        <authorList>
            <person name="Eisen J.A."/>
            <person name="Coyne R.S."/>
            <person name="Wu M."/>
            <person name="Wu D."/>
            <person name="Thiagarajan M."/>
            <person name="Wortman J.R."/>
            <person name="Badger J.H."/>
            <person name="Ren Q."/>
            <person name="Amedeo P."/>
            <person name="Jones K.M."/>
            <person name="Tallon L.J."/>
            <person name="Delcher A.L."/>
            <person name="Salzberg S.L."/>
            <person name="Silva J.C."/>
            <person name="Haas B.J."/>
            <person name="Majoros W.H."/>
            <person name="Farzad M."/>
            <person name="Carlton J.M."/>
            <person name="Smith R.K. Jr."/>
            <person name="Garg J."/>
            <person name="Pearlman R.E."/>
            <person name="Karrer K.M."/>
            <person name="Sun L."/>
            <person name="Manning G."/>
            <person name="Elde N.C."/>
            <person name="Turkewitz A.P."/>
            <person name="Asai D.J."/>
            <person name="Wilkes D.E."/>
            <person name="Wang Y."/>
            <person name="Cai H."/>
            <person name="Collins K."/>
            <person name="Stewart B.A."/>
            <person name="Lee S.R."/>
            <person name="Wilamowska K."/>
            <person name="Weinberg Z."/>
            <person name="Ruzzo W.L."/>
            <person name="Wloga D."/>
            <person name="Gaertig J."/>
            <person name="Frankel J."/>
            <person name="Tsao C.-C."/>
            <person name="Gorovsky M.A."/>
            <person name="Keeling P.J."/>
            <person name="Waller R.F."/>
            <person name="Patron N.J."/>
            <person name="Cherry J.M."/>
            <person name="Stover N.A."/>
            <person name="Krieger C.J."/>
            <person name="del Toro C."/>
            <person name="Ryder H.F."/>
            <person name="Williamson S.C."/>
            <person name="Barbeau R.A."/>
            <person name="Hamilton E.P."/>
            <person name="Orias E."/>
        </authorList>
    </citation>
    <scope>NUCLEOTIDE SEQUENCE [LARGE SCALE GENOMIC DNA]</scope>
    <source>
        <strain evidence="3">SB210</strain>
    </source>
</reference>
<dbReference type="AlphaFoldDB" id="I7M3C8"/>
<feature type="transmembrane region" description="Helical" evidence="1">
    <location>
        <begin position="267"/>
        <end position="287"/>
    </location>
</feature>
<dbReference type="EMBL" id="GG662512">
    <property type="protein sequence ID" value="EAS02907.1"/>
    <property type="molecule type" value="Genomic_DNA"/>
</dbReference>
<evidence type="ECO:0000313" key="2">
    <source>
        <dbReference type="EMBL" id="EAS02907.1"/>
    </source>
</evidence>
<dbReference type="OMA" id="YFYEIDV"/>
<feature type="transmembrane region" description="Helical" evidence="1">
    <location>
        <begin position="481"/>
        <end position="499"/>
    </location>
</feature>
<dbReference type="KEGG" id="tet:TTHERM_00492600"/>
<protein>
    <submittedName>
        <fullName evidence="2">Transmembrane protein, putative</fullName>
    </submittedName>
</protein>
<feature type="transmembrane region" description="Helical" evidence="1">
    <location>
        <begin position="594"/>
        <end position="614"/>
    </location>
</feature>
<dbReference type="GeneID" id="7835747"/>
<keyword evidence="1" id="KW-0472">Membrane</keyword>
<keyword evidence="1" id="KW-1133">Transmembrane helix</keyword>
<evidence type="ECO:0000313" key="3">
    <source>
        <dbReference type="Proteomes" id="UP000009168"/>
    </source>
</evidence>
<dbReference type="HOGENOM" id="CLU_021832_0_0_1"/>
<accession>I7M3C8</accession>